<dbReference type="InterPro" id="IPR051592">
    <property type="entry name" value="HERV-K_Pro_peptidase_A2"/>
</dbReference>
<feature type="domain" description="dUTPase-like" evidence="5">
    <location>
        <begin position="52"/>
        <end position="168"/>
    </location>
</feature>
<evidence type="ECO:0000259" key="5">
    <source>
        <dbReference type="Pfam" id="PF00692"/>
    </source>
</evidence>
<dbReference type="PANTHER" id="PTHR19422">
    <property type="entry name" value="GAG RETROVIRAL POLYPROTEIN"/>
    <property type="match status" value="1"/>
</dbReference>
<dbReference type="AlphaFoldDB" id="A0A8B9G862"/>
<dbReference type="GO" id="GO:0004190">
    <property type="term" value="F:aspartic-type endopeptidase activity"/>
    <property type="evidence" value="ECO:0007669"/>
    <property type="project" value="UniProtKB-KW"/>
</dbReference>
<name>A0A8B9G862_9PSIT</name>
<dbReference type="Ensembl" id="ENSACOT00000020235.1">
    <property type="protein sequence ID" value="ENSACOP00000019539.1"/>
    <property type="gene ID" value="ENSACOG00000013447.1"/>
</dbReference>
<organism evidence="6 7">
    <name type="scientific">Amazona collaria</name>
    <name type="common">yellow-billed parrot</name>
    <dbReference type="NCBI Taxonomy" id="241587"/>
    <lineage>
        <taxon>Eukaryota</taxon>
        <taxon>Metazoa</taxon>
        <taxon>Chordata</taxon>
        <taxon>Craniata</taxon>
        <taxon>Vertebrata</taxon>
        <taxon>Euteleostomi</taxon>
        <taxon>Archelosauria</taxon>
        <taxon>Archosauria</taxon>
        <taxon>Dinosauria</taxon>
        <taxon>Saurischia</taxon>
        <taxon>Theropoda</taxon>
        <taxon>Coelurosauria</taxon>
        <taxon>Aves</taxon>
        <taxon>Neognathae</taxon>
        <taxon>Neoaves</taxon>
        <taxon>Telluraves</taxon>
        <taxon>Australaves</taxon>
        <taxon>Psittaciformes</taxon>
        <taxon>Psittacidae</taxon>
        <taxon>Amazona</taxon>
    </lineage>
</organism>
<keyword evidence="1" id="KW-0645">Protease</keyword>
<reference evidence="6" key="2">
    <citation type="submission" date="2025-09" db="UniProtKB">
        <authorList>
            <consortium name="Ensembl"/>
        </authorList>
    </citation>
    <scope>IDENTIFICATION</scope>
</reference>
<dbReference type="Gene3D" id="2.70.40.10">
    <property type="match status" value="1"/>
</dbReference>
<feature type="region of interest" description="Disordered" evidence="4">
    <location>
        <begin position="1"/>
        <end position="31"/>
    </location>
</feature>
<evidence type="ECO:0000256" key="3">
    <source>
        <dbReference type="ARBA" id="ARBA00022801"/>
    </source>
</evidence>
<dbReference type="CDD" id="cd07557">
    <property type="entry name" value="trimeric_dUTPase"/>
    <property type="match status" value="1"/>
</dbReference>
<proteinExistence type="predicted"/>
<keyword evidence="7" id="KW-1185">Reference proteome</keyword>
<dbReference type="InterPro" id="IPR029054">
    <property type="entry name" value="dUTPase-like"/>
</dbReference>
<accession>A0A8B9G862</accession>
<protein>
    <recommendedName>
        <fullName evidence="5">dUTPase-like domain-containing protein</fullName>
    </recommendedName>
</protein>
<dbReference type="SUPFAM" id="SSF51283">
    <property type="entry name" value="dUTPase-like"/>
    <property type="match status" value="1"/>
</dbReference>
<dbReference type="InterPro" id="IPR033704">
    <property type="entry name" value="dUTPase_trimeric"/>
</dbReference>
<dbReference type="InterPro" id="IPR036157">
    <property type="entry name" value="dUTPase-like_sf"/>
</dbReference>
<evidence type="ECO:0000313" key="6">
    <source>
        <dbReference type="Ensembl" id="ENSACOP00000019539.1"/>
    </source>
</evidence>
<reference evidence="6" key="1">
    <citation type="submission" date="2025-08" db="UniProtKB">
        <authorList>
            <consortium name="Ensembl"/>
        </authorList>
    </citation>
    <scope>IDENTIFICATION</scope>
</reference>
<evidence type="ECO:0000256" key="1">
    <source>
        <dbReference type="ARBA" id="ARBA00022670"/>
    </source>
</evidence>
<keyword evidence="2" id="KW-0064">Aspartyl protease</keyword>
<dbReference type="Pfam" id="PF00692">
    <property type="entry name" value="dUTPase"/>
    <property type="match status" value="1"/>
</dbReference>
<dbReference type="Proteomes" id="UP000694522">
    <property type="component" value="Unplaced"/>
</dbReference>
<keyword evidence="3" id="KW-0378">Hydrolase</keyword>
<dbReference type="GO" id="GO:0006508">
    <property type="term" value="P:proteolysis"/>
    <property type="evidence" value="ECO:0007669"/>
    <property type="project" value="UniProtKB-KW"/>
</dbReference>
<evidence type="ECO:0000313" key="7">
    <source>
        <dbReference type="Proteomes" id="UP000694522"/>
    </source>
</evidence>
<evidence type="ECO:0000256" key="2">
    <source>
        <dbReference type="ARBA" id="ARBA00022750"/>
    </source>
</evidence>
<evidence type="ECO:0000256" key="4">
    <source>
        <dbReference type="SAM" id="MobiDB-lite"/>
    </source>
</evidence>
<sequence length="169" mass="17821">MSIKVPRQRGTPSGLGKREGECVAGQRASTRSLRPTQSQFANDMGLARLRSSTLGSTGVDVPTATEVNITDTKVQKVPLSLKGPLGNGFSALLLGRTSVTLQGLFVLPAVIDADFEGQIQAMAWTLSPPVTVPAGERICQLVLFHAHTVNAPSEENRRRGTGGFGPTGK</sequence>
<dbReference type="PANTHER" id="PTHR19422:SF123">
    <property type="entry name" value="RT1 CLASS I, LOCUS CE15"/>
    <property type="match status" value="1"/>
</dbReference>